<dbReference type="Gene3D" id="3.30.565.10">
    <property type="entry name" value="Histidine kinase-like ATPase, C-terminal domain"/>
    <property type="match status" value="1"/>
</dbReference>
<feature type="coiled-coil region" evidence="6">
    <location>
        <begin position="147"/>
        <end position="174"/>
    </location>
</feature>
<evidence type="ECO:0000256" key="2">
    <source>
        <dbReference type="ARBA" id="ARBA00012438"/>
    </source>
</evidence>
<dbReference type="SUPFAM" id="SSF47384">
    <property type="entry name" value="Homodimeric domain of signal transducing histidine kinase"/>
    <property type="match status" value="1"/>
</dbReference>
<dbReference type="PROSITE" id="PS50109">
    <property type="entry name" value="HIS_KIN"/>
    <property type="match status" value="1"/>
</dbReference>
<dbReference type="PANTHER" id="PTHR43304">
    <property type="entry name" value="PHYTOCHROME-LIKE PROTEIN CPH1"/>
    <property type="match status" value="1"/>
</dbReference>
<evidence type="ECO:0000256" key="1">
    <source>
        <dbReference type="ARBA" id="ARBA00000085"/>
    </source>
</evidence>
<dbReference type="InterPro" id="IPR000700">
    <property type="entry name" value="PAS-assoc_C"/>
</dbReference>
<dbReference type="PANTHER" id="PTHR43304:SF1">
    <property type="entry name" value="PAC DOMAIN-CONTAINING PROTEIN"/>
    <property type="match status" value="1"/>
</dbReference>
<dbReference type="InterPro" id="IPR003594">
    <property type="entry name" value="HATPase_dom"/>
</dbReference>
<name>A0ABT3BH30_9RHOB</name>
<dbReference type="GO" id="GO:0016301">
    <property type="term" value="F:kinase activity"/>
    <property type="evidence" value="ECO:0007669"/>
    <property type="project" value="UniProtKB-KW"/>
</dbReference>
<evidence type="ECO:0000259" key="7">
    <source>
        <dbReference type="PROSITE" id="PS50109"/>
    </source>
</evidence>
<dbReference type="SUPFAM" id="SSF55874">
    <property type="entry name" value="ATPase domain of HSP90 chaperone/DNA topoisomerase II/histidine kinase"/>
    <property type="match status" value="1"/>
</dbReference>
<dbReference type="PRINTS" id="PR00344">
    <property type="entry name" value="BCTRLSENSOR"/>
</dbReference>
<dbReference type="RefSeq" id="WP_263845179.1">
    <property type="nucleotide sequence ID" value="NZ_JALIEB010000010.1"/>
</dbReference>
<dbReference type="SMART" id="SM00086">
    <property type="entry name" value="PAC"/>
    <property type="match status" value="1"/>
</dbReference>
<accession>A0ABT3BH30</accession>
<dbReference type="InterPro" id="IPR000014">
    <property type="entry name" value="PAS"/>
</dbReference>
<dbReference type="EC" id="2.7.13.3" evidence="2"/>
<evidence type="ECO:0000256" key="3">
    <source>
        <dbReference type="ARBA" id="ARBA00022553"/>
    </source>
</evidence>
<dbReference type="PROSITE" id="PS50113">
    <property type="entry name" value="PAC"/>
    <property type="match status" value="1"/>
</dbReference>
<evidence type="ECO:0000259" key="8">
    <source>
        <dbReference type="PROSITE" id="PS50112"/>
    </source>
</evidence>
<evidence type="ECO:0000313" key="11">
    <source>
        <dbReference type="Proteomes" id="UP001208690"/>
    </source>
</evidence>
<protein>
    <recommendedName>
        <fullName evidence="2">histidine kinase</fullName>
        <ecNumber evidence="2">2.7.13.3</ecNumber>
    </recommendedName>
</protein>
<comment type="catalytic activity">
    <reaction evidence="1">
        <text>ATP + protein L-histidine = ADP + protein N-phospho-L-histidine.</text>
        <dbReference type="EC" id="2.7.13.3"/>
    </reaction>
</comment>
<dbReference type="PROSITE" id="PS50112">
    <property type="entry name" value="PAS"/>
    <property type="match status" value="1"/>
</dbReference>
<dbReference type="InterPro" id="IPR004358">
    <property type="entry name" value="Sig_transdc_His_kin-like_C"/>
</dbReference>
<dbReference type="Gene3D" id="3.30.450.20">
    <property type="entry name" value="PAS domain"/>
    <property type="match status" value="1"/>
</dbReference>
<evidence type="ECO:0000313" key="10">
    <source>
        <dbReference type="EMBL" id="MCV3272694.1"/>
    </source>
</evidence>
<dbReference type="Pfam" id="PF02518">
    <property type="entry name" value="HATPase_c"/>
    <property type="match status" value="1"/>
</dbReference>
<dbReference type="SUPFAM" id="SSF55785">
    <property type="entry name" value="PYP-like sensor domain (PAS domain)"/>
    <property type="match status" value="1"/>
</dbReference>
<dbReference type="Gene3D" id="1.10.287.130">
    <property type="match status" value="1"/>
</dbReference>
<dbReference type="EMBL" id="JALIEB010000010">
    <property type="protein sequence ID" value="MCV3272694.1"/>
    <property type="molecule type" value="Genomic_DNA"/>
</dbReference>
<evidence type="ECO:0000256" key="6">
    <source>
        <dbReference type="SAM" id="Coils"/>
    </source>
</evidence>
<keyword evidence="6" id="KW-0175">Coiled coil</keyword>
<dbReference type="CDD" id="cd00130">
    <property type="entry name" value="PAS"/>
    <property type="match status" value="1"/>
</dbReference>
<keyword evidence="4" id="KW-0808">Transferase</keyword>
<evidence type="ECO:0000256" key="5">
    <source>
        <dbReference type="ARBA" id="ARBA00022777"/>
    </source>
</evidence>
<evidence type="ECO:0000256" key="4">
    <source>
        <dbReference type="ARBA" id="ARBA00022679"/>
    </source>
</evidence>
<dbReference type="SMART" id="SM00387">
    <property type="entry name" value="HATPase_c"/>
    <property type="match status" value="1"/>
</dbReference>
<gene>
    <name evidence="10" type="ORF">MUB52_14765</name>
</gene>
<keyword evidence="11" id="KW-1185">Reference proteome</keyword>
<feature type="domain" description="PAS" evidence="8">
    <location>
        <begin position="20"/>
        <end position="97"/>
    </location>
</feature>
<dbReference type="Pfam" id="PF08447">
    <property type="entry name" value="PAS_3"/>
    <property type="match status" value="1"/>
</dbReference>
<dbReference type="InterPro" id="IPR035965">
    <property type="entry name" value="PAS-like_dom_sf"/>
</dbReference>
<organism evidence="10 11">
    <name type="scientific">Roseobacter sinensis</name>
    <dbReference type="NCBI Taxonomy" id="2931391"/>
    <lineage>
        <taxon>Bacteria</taxon>
        <taxon>Pseudomonadati</taxon>
        <taxon>Pseudomonadota</taxon>
        <taxon>Alphaproteobacteria</taxon>
        <taxon>Rhodobacterales</taxon>
        <taxon>Roseobacteraceae</taxon>
        <taxon>Roseobacter</taxon>
    </lineage>
</organism>
<evidence type="ECO:0000259" key="9">
    <source>
        <dbReference type="PROSITE" id="PS50113"/>
    </source>
</evidence>
<dbReference type="InterPro" id="IPR036097">
    <property type="entry name" value="HisK_dim/P_sf"/>
</dbReference>
<keyword evidence="5 10" id="KW-0418">Kinase</keyword>
<dbReference type="InterPro" id="IPR052162">
    <property type="entry name" value="Sensor_kinase/Photoreceptor"/>
</dbReference>
<feature type="domain" description="PAC" evidence="9">
    <location>
        <begin position="99"/>
        <end position="152"/>
    </location>
</feature>
<keyword evidence="3" id="KW-0597">Phosphoprotein</keyword>
<dbReference type="Proteomes" id="UP001208690">
    <property type="component" value="Unassembled WGS sequence"/>
</dbReference>
<sequence>MQVAAPQSVETAPGPSGARSTAFWERLAEVVPGVIYLFNHQTMSNEYVNRSVHDLLGYSAEEIADMGPNMLATAVLEEDQPGVMSYLAALRHLGEGEEASHVYRVRRADGAVRWFRSVDSVFEREADGRVLRHIGIALDVTAQMAIEAELRQVNEDLEERIRARTAELERLNRELGIRMEARTAELQDVKRDLEDLTYVATHDLRVPVNNMGSLTHMLSEAEPLLPPEHVETLGWLRDVSDQASEKLDALICVAQARSGALKAFEEVDLARITDQALVNLHFQITRTRAVVKTRFDVPAVWFVPREMENILQSMIGNAIKYHVPGRRPRIQLLSRRHADHVEISIEDNGTGLDLPRDADKVFGLFKRAHTTPGGAGVSLYAIRRVLERVGGRIDVTSTPGRGSRFSICLPHRPEPS</sequence>
<dbReference type="InterPro" id="IPR005467">
    <property type="entry name" value="His_kinase_dom"/>
</dbReference>
<proteinExistence type="predicted"/>
<dbReference type="NCBIfam" id="TIGR00229">
    <property type="entry name" value="sensory_box"/>
    <property type="match status" value="1"/>
</dbReference>
<comment type="caution">
    <text evidence="10">The sequence shown here is derived from an EMBL/GenBank/DDBJ whole genome shotgun (WGS) entry which is preliminary data.</text>
</comment>
<dbReference type="InterPro" id="IPR001610">
    <property type="entry name" value="PAC"/>
</dbReference>
<dbReference type="InterPro" id="IPR036890">
    <property type="entry name" value="HATPase_C_sf"/>
</dbReference>
<dbReference type="InterPro" id="IPR013655">
    <property type="entry name" value="PAS_fold_3"/>
</dbReference>
<reference evidence="10 11" key="1">
    <citation type="submission" date="2022-04" db="EMBL/GenBank/DDBJ databases">
        <title>Roseobacter sp. WL0113 is a bacterium isolated from neritic sediment.</title>
        <authorList>
            <person name="Wang L."/>
            <person name="He W."/>
            <person name="Zhang D.-F."/>
        </authorList>
    </citation>
    <scope>NUCLEOTIDE SEQUENCE [LARGE SCALE GENOMIC DNA]</scope>
    <source>
        <strain evidence="10 11">WL0113</strain>
    </source>
</reference>
<feature type="domain" description="Histidine kinase" evidence="7">
    <location>
        <begin position="199"/>
        <end position="413"/>
    </location>
</feature>